<comment type="caution">
    <text evidence="6">The sequence shown here is derived from an EMBL/GenBank/DDBJ whole genome shotgun (WGS) entry which is preliminary data.</text>
</comment>
<dbReference type="InterPro" id="IPR003103">
    <property type="entry name" value="BAG_domain"/>
</dbReference>
<dbReference type="Gene3D" id="3.10.20.90">
    <property type="entry name" value="Phosphatidylinositol 3-kinase Catalytic Subunit, Chain A, domain 1"/>
    <property type="match status" value="1"/>
</dbReference>
<dbReference type="SMART" id="SM00264">
    <property type="entry name" value="BAG"/>
    <property type="match status" value="1"/>
</dbReference>
<keyword evidence="2" id="KW-1133">Transmembrane helix</keyword>
<dbReference type="Proteomes" id="UP000308092">
    <property type="component" value="Unassembled WGS sequence"/>
</dbReference>
<keyword evidence="7" id="KW-1185">Reference proteome</keyword>
<dbReference type="GO" id="GO:0005681">
    <property type="term" value="C:spliceosomal complex"/>
    <property type="evidence" value="ECO:0007669"/>
    <property type="project" value="TreeGrafter"/>
</dbReference>
<dbReference type="SUPFAM" id="SSF63491">
    <property type="entry name" value="BAG domain"/>
    <property type="match status" value="1"/>
</dbReference>
<dbReference type="CDD" id="cd17039">
    <property type="entry name" value="Ubl_ubiquitin_like"/>
    <property type="match status" value="1"/>
</dbReference>
<dbReference type="OrthoDB" id="417450at2759"/>
<dbReference type="EMBL" id="QUQM01000006">
    <property type="protein sequence ID" value="KAA8644734.1"/>
    <property type="molecule type" value="Genomic_DNA"/>
</dbReference>
<dbReference type="PANTHER" id="PTHR14942">
    <property type="entry name" value="U11/U12 SMALL NUCLEAR RIBONUCLEOPROTEIN 25 KDA PROTEIN"/>
    <property type="match status" value="1"/>
</dbReference>
<evidence type="ECO:0000259" key="3">
    <source>
        <dbReference type="PROSITE" id="PS50053"/>
    </source>
</evidence>
<reference evidence="5 8" key="2">
    <citation type="submission" date="2019-08" db="EMBL/GenBank/DDBJ databases">
        <title>The genome sequence of a newly discovered highly antifungal drug resistant Aspergillus species, Aspergillus tanneri NIH 1004.</title>
        <authorList>
            <person name="Mounaud S."/>
            <person name="Singh I."/>
            <person name="Joardar V."/>
            <person name="Pakala S."/>
            <person name="Pakala S."/>
            <person name="Venepally P."/>
            <person name="Chung J.K."/>
            <person name="Losada L."/>
            <person name="Nierman W.C."/>
        </authorList>
    </citation>
    <scope>NUCLEOTIDE SEQUENCE [LARGE SCALE GENOMIC DNA]</scope>
    <source>
        <strain evidence="5 8">NIH1004</strain>
    </source>
</reference>
<reference evidence="6 7" key="1">
    <citation type="submission" date="2019-03" db="EMBL/GenBank/DDBJ databases">
        <title>The genome sequence of a newly discovered highly antifungal drug resistant Aspergillus species, Aspergillus tanneri NIH 1004.</title>
        <authorList>
            <person name="Mounaud S."/>
            <person name="Singh I."/>
            <person name="Joardar V."/>
            <person name="Pakala S."/>
            <person name="Pakala S."/>
            <person name="Venepally P."/>
            <person name="Hoover J."/>
            <person name="Nierman W."/>
            <person name="Chung J."/>
            <person name="Losada L."/>
        </authorList>
    </citation>
    <scope>NUCLEOTIDE SEQUENCE [LARGE SCALE GENOMIC DNA]</scope>
    <source>
        <strain evidence="6 7">NIH1004</strain>
    </source>
</reference>
<keyword evidence="2" id="KW-0812">Transmembrane</keyword>
<evidence type="ECO:0008006" key="9">
    <source>
        <dbReference type="Google" id="ProtNLM"/>
    </source>
</evidence>
<dbReference type="GO" id="GO:0051087">
    <property type="term" value="F:protein-folding chaperone binding"/>
    <property type="evidence" value="ECO:0007669"/>
    <property type="project" value="InterPro"/>
</dbReference>
<dbReference type="InterPro" id="IPR029071">
    <property type="entry name" value="Ubiquitin-like_domsf"/>
</dbReference>
<proteinExistence type="predicted"/>
<dbReference type="GeneID" id="54331643"/>
<evidence type="ECO:0000256" key="1">
    <source>
        <dbReference type="SAM" id="MobiDB-lite"/>
    </source>
</evidence>
<dbReference type="PANTHER" id="PTHR14942:SF0">
    <property type="entry name" value="U11_U12 SMALL NUCLEAR RIBONUCLEOPROTEIN 25 KDA PROTEIN"/>
    <property type="match status" value="1"/>
</dbReference>
<feature type="region of interest" description="Disordered" evidence="1">
    <location>
        <begin position="215"/>
        <end position="290"/>
    </location>
</feature>
<dbReference type="RefSeq" id="XP_033424095.1">
    <property type="nucleotide sequence ID" value="XM_033573543.1"/>
</dbReference>
<dbReference type="Proteomes" id="UP000324241">
    <property type="component" value="Unassembled WGS sequence"/>
</dbReference>
<dbReference type="VEuPathDB" id="FungiDB:EYZ11_012027"/>
<dbReference type="AlphaFoldDB" id="A0A4S3J3F0"/>
<evidence type="ECO:0000313" key="7">
    <source>
        <dbReference type="Proteomes" id="UP000308092"/>
    </source>
</evidence>
<feature type="domain" description="Ubiquitin-like" evidence="3">
    <location>
        <begin position="160"/>
        <end position="216"/>
    </location>
</feature>
<accession>A0A4S3J3F0</accession>
<protein>
    <recommendedName>
        <fullName evidence="9">BAG domain-containing protein</fullName>
    </recommendedName>
</protein>
<dbReference type="PROSITE" id="PS51035">
    <property type="entry name" value="BAG"/>
    <property type="match status" value="1"/>
</dbReference>
<evidence type="ECO:0000313" key="5">
    <source>
        <dbReference type="EMBL" id="KAA8644734.1"/>
    </source>
</evidence>
<feature type="compositionally biased region" description="Polar residues" evidence="1">
    <location>
        <begin position="280"/>
        <end position="290"/>
    </location>
</feature>
<evidence type="ECO:0000313" key="8">
    <source>
        <dbReference type="Proteomes" id="UP000324241"/>
    </source>
</evidence>
<evidence type="ECO:0000256" key="2">
    <source>
        <dbReference type="SAM" id="Phobius"/>
    </source>
</evidence>
<dbReference type="Gene3D" id="1.20.58.120">
    <property type="entry name" value="BAG domain"/>
    <property type="match status" value="1"/>
</dbReference>
<dbReference type="InterPro" id="IPR039690">
    <property type="entry name" value="SNRNP25"/>
</dbReference>
<name>A0A4S3J3F0_9EURO</name>
<feature type="transmembrane region" description="Helical" evidence="2">
    <location>
        <begin position="60"/>
        <end position="79"/>
    </location>
</feature>
<feature type="compositionally biased region" description="Basic residues" evidence="1">
    <location>
        <begin position="243"/>
        <end position="261"/>
    </location>
</feature>
<dbReference type="EMBL" id="SOSA01000822">
    <property type="protein sequence ID" value="THC88528.1"/>
    <property type="molecule type" value="Genomic_DNA"/>
</dbReference>
<organism evidence="6 7">
    <name type="scientific">Aspergillus tanneri</name>
    <dbReference type="NCBI Taxonomy" id="1220188"/>
    <lineage>
        <taxon>Eukaryota</taxon>
        <taxon>Fungi</taxon>
        <taxon>Dikarya</taxon>
        <taxon>Ascomycota</taxon>
        <taxon>Pezizomycotina</taxon>
        <taxon>Eurotiomycetes</taxon>
        <taxon>Eurotiomycetidae</taxon>
        <taxon>Eurotiales</taxon>
        <taxon>Aspergillaceae</taxon>
        <taxon>Aspergillus</taxon>
        <taxon>Aspergillus subgen. Circumdati</taxon>
    </lineage>
</organism>
<dbReference type="STRING" id="1220188.A0A4S3J3F0"/>
<sequence length="386" mass="43061">MTPLLSHVSQSSLGETCAFYLDYLAVHAPQSLRSLQRKFVPSLSSPPPHHAFVVADRPTLIFTLLACAIAAAVVIVMSWRSQFTNFWRRSPQYSGVPNPPLVSDGDYSYISPNDIVGPPTRSYGNQYPQDTEPDTLLLKHRRNTYELHFPAYAINDGALSVGQLRQRAAEVTRTLDPKRIRLLYKGNLLDDDSLPCRSEGLKQQSEVLCVVSEVHPGESTPSDASDAEADKPPEDAREGTEKKRTRNRNRNKNKNKRKNKDKRVNDTNGSLAPPSADQLRPSSSGLPASSPNLKAFRTSIEQVQALMSYFHTELVPLCEAYIADPPTELKSRDFEHKKLSETILAQVILKADGIEPDGHEETRNLRRALIKETQSILARLDQAAKE</sequence>
<evidence type="ECO:0000259" key="4">
    <source>
        <dbReference type="PROSITE" id="PS51035"/>
    </source>
</evidence>
<dbReference type="Pfam" id="PF02179">
    <property type="entry name" value="BAG"/>
    <property type="match status" value="1"/>
</dbReference>
<dbReference type="InterPro" id="IPR000626">
    <property type="entry name" value="Ubiquitin-like_dom"/>
</dbReference>
<feature type="domain" description="BAG" evidence="4">
    <location>
        <begin position="299"/>
        <end position="384"/>
    </location>
</feature>
<evidence type="ECO:0000313" key="6">
    <source>
        <dbReference type="EMBL" id="THC88528.1"/>
    </source>
</evidence>
<feature type="compositionally biased region" description="Basic and acidic residues" evidence="1">
    <location>
        <begin position="228"/>
        <end position="242"/>
    </location>
</feature>
<dbReference type="InterPro" id="IPR036533">
    <property type="entry name" value="BAG_dom_sf"/>
</dbReference>
<keyword evidence="2" id="KW-0472">Membrane</keyword>
<dbReference type="PROSITE" id="PS50053">
    <property type="entry name" value="UBIQUITIN_2"/>
    <property type="match status" value="1"/>
</dbReference>
<gene>
    <name evidence="5" type="ORF">ATNIH1004_008941</name>
    <name evidence="6" type="ORF">EYZ11_012027</name>
</gene>
<dbReference type="SUPFAM" id="SSF54236">
    <property type="entry name" value="Ubiquitin-like"/>
    <property type="match status" value="1"/>
</dbReference>
<dbReference type="GO" id="GO:0000398">
    <property type="term" value="P:mRNA splicing, via spliceosome"/>
    <property type="evidence" value="ECO:0007669"/>
    <property type="project" value="InterPro"/>
</dbReference>